<keyword evidence="1" id="KW-1133">Transmembrane helix</keyword>
<accession>A0A9Q9B044</accession>
<evidence type="ECO:0008006" key="4">
    <source>
        <dbReference type="Google" id="ProtNLM"/>
    </source>
</evidence>
<dbReference type="EMBL" id="CP099424">
    <property type="protein sequence ID" value="USW55183.1"/>
    <property type="molecule type" value="Genomic_DNA"/>
</dbReference>
<sequence>MLQLDADFTDGDGMDPPSRTKLFFYAAGLPLFAALVFAAELGLYYAEYHQSWVLAALSLGAFIAWVNMLIIWLDCELIWKSPMTRCPTYDTSIWHPLWVWSLNIWIARFGLGCLVAILHVACMILPSAVRARQSAQADVVRGEVIECTEDQTSPAATNLFEGARLQKGLAVSAK</sequence>
<evidence type="ECO:0000313" key="3">
    <source>
        <dbReference type="Proteomes" id="UP001056384"/>
    </source>
</evidence>
<gene>
    <name evidence="2" type="ORF">Slin15195_G085020</name>
</gene>
<feature type="transmembrane region" description="Helical" evidence="1">
    <location>
        <begin position="104"/>
        <end position="125"/>
    </location>
</feature>
<evidence type="ECO:0000313" key="2">
    <source>
        <dbReference type="EMBL" id="USW55183.1"/>
    </source>
</evidence>
<name>A0A9Q9B044_9PEZI</name>
<feature type="transmembrane region" description="Helical" evidence="1">
    <location>
        <begin position="52"/>
        <end position="73"/>
    </location>
</feature>
<feature type="transmembrane region" description="Helical" evidence="1">
    <location>
        <begin position="22"/>
        <end position="45"/>
    </location>
</feature>
<dbReference type="AlphaFoldDB" id="A0A9Q9B044"/>
<proteinExistence type="predicted"/>
<keyword evidence="3" id="KW-1185">Reference proteome</keyword>
<keyword evidence="1" id="KW-0812">Transmembrane</keyword>
<evidence type="ECO:0000256" key="1">
    <source>
        <dbReference type="SAM" id="Phobius"/>
    </source>
</evidence>
<reference evidence="2" key="1">
    <citation type="submission" date="2022-06" db="EMBL/GenBank/DDBJ databases">
        <title>Complete genome sequences of two strains of the flax pathogen Septoria linicola.</title>
        <authorList>
            <person name="Lapalu N."/>
            <person name="Simon A."/>
            <person name="Demenou B."/>
            <person name="Paumier D."/>
            <person name="Guillot M.-P."/>
            <person name="Gout L."/>
            <person name="Valade R."/>
        </authorList>
    </citation>
    <scope>NUCLEOTIDE SEQUENCE</scope>
    <source>
        <strain evidence="2">SE15195</strain>
    </source>
</reference>
<organism evidence="2 3">
    <name type="scientific">Septoria linicola</name>
    <dbReference type="NCBI Taxonomy" id="215465"/>
    <lineage>
        <taxon>Eukaryota</taxon>
        <taxon>Fungi</taxon>
        <taxon>Dikarya</taxon>
        <taxon>Ascomycota</taxon>
        <taxon>Pezizomycotina</taxon>
        <taxon>Dothideomycetes</taxon>
        <taxon>Dothideomycetidae</taxon>
        <taxon>Mycosphaerellales</taxon>
        <taxon>Mycosphaerellaceae</taxon>
        <taxon>Septoria</taxon>
    </lineage>
</organism>
<keyword evidence="1" id="KW-0472">Membrane</keyword>
<dbReference type="Proteomes" id="UP001056384">
    <property type="component" value="Chromosome 7"/>
</dbReference>
<protein>
    <recommendedName>
        <fullName evidence="4">Transmembrane protein</fullName>
    </recommendedName>
</protein>